<dbReference type="EMBL" id="CASHSV030000513">
    <property type="protein sequence ID" value="CAJ2666010.1"/>
    <property type="molecule type" value="Genomic_DNA"/>
</dbReference>
<accession>A0ACB0LBN5</accession>
<gene>
    <name evidence="1" type="ORF">MILVUS5_LOCUS30882</name>
</gene>
<dbReference type="Proteomes" id="UP001177021">
    <property type="component" value="Unassembled WGS sequence"/>
</dbReference>
<comment type="caution">
    <text evidence="1">The sequence shown here is derived from an EMBL/GenBank/DDBJ whole genome shotgun (WGS) entry which is preliminary data.</text>
</comment>
<keyword evidence="2" id="KW-1185">Reference proteome</keyword>
<proteinExistence type="predicted"/>
<reference evidence="1" key="1">
    <citation type="submission" date="2023-10" db="EMBL/GenBank/DDBJ databases">
        <authorList>
            <person name="Rodriguez Cubillos JULIANA M."/>
            <person name="De Vega J."/>
        </authorList>
    </citation>
    <scope>NUCLEOTIDE SEQUENCE</scope>
</reference>
<name>A0ACB0LBN5_TRIPR</name>
<evidence type="ECO:0000313" key="2">
    <source>
        <dbReference type="Proteomes" id="UP001177021"/>
    </source>
</evidence>
<evidence type="ECO:0000313" key="1">
    <source>
        <dbReference type="EMBL" id="CAJ2666010.1"/>
    </source>
</evidence>
<protein>
    <submittedName>
        <fullName evidence="1">Uncharacterized protein</fullName>
    </submittedName>
</protein>
<organism evidence="1 2">
    <name type="scientific">Trifolium pratense</name>
    <name type="common">Red clover</name>
    <dbReference type="NCBI Taxonomy" id="57577"/>
    <lineage>
        <taxon>Eukaryota</taxon>
        <taxon>Viridiplantae</taxon>
        <taxon>Streptophyta</taxon>
        <taxon>Embryophyta</taxon>
        <taxon>Tracheophyta</taxon>
        <taxon>Spermatophyta</taxon>
        <taxon>Magnoliopsida</taxon>
        <taxon>eudicotyledons</taxon>
        <taxon>Gunneridae</taxon>
        <taxon>Pentapetalae</taxon>
        <taxon>rosids</taxon>
        <taxon>fabids</taxon>
        <taxon>Fabales</taxon>
        <taxon>Fabaceae</taxon>
        <taxon>Papilionoideae</taxon>
        <taxon>50 kb inversion clade</taxon>
        <taxon>NPAAA clade</taxon>
        <taxon>Hologalegina</taxon>
        <taxon>IRL clade</taxon>
        <taxon>Trifolieae</taxon>
        <taxon>Trifolium</taxon>
    </lineage>
</organism>
<sequence length="111" mass="13070">MGFRNLHLFNLTIIVNLAMIVKQDWRFITQPDTLVAKSFKTRWSIGNGTNIRVMGDPCLREEDGLWINSPQEQGNYHVDINQEQWKDIWKVHAPPKTKHLLWRICKDCLPT</sequence>